<keyword evidence="2" id="KW-1185">Reference proteome</keyword>
<protein>
    <recommendedName>
        <fullName evidence="3">Peptidoglycan-binding protein</fullName>
    </recommendedName>
</protein>
<name>A0ABP7SDN8_9SPHN</name>
<organism evidence="1 2">
    <name type="scientific">Sphingomonas swuensis</name>
    <dbReference type="NCBI Taxonomy" id="977800"/>
    <lineage>
        <taxon>Bacteria</taxon>
        <taxon>Pseudomonadati</taxon>
        <taxon>Pseudomonadota</taxon>
        <taxon>Alphaproteobacteria</taxon>
        <taxon>Sphingomonadales</taxon>
        <taxon>Sphingomonadaceae</taxon>
        <taxon>Sphingomonas</taxon>
    </lineage>
</organism>
<gene>
    <name evidence="1" type="ORF">GCM10022280_04390</name>
</gene>
<dbReference type="SUPFAM" id="SSF53955">
    <property type="entry name" value="Lysozyme-like"/>
    <property type="match status" value="1"/>
</dbReference>
<proteinExistence type="predicted"/>
<evidence type="ECO:0008006" key="3">
    <source>
        <dbReference type="Google" id="ProtNLM"/>
    </source>
</evidence>
<dbReference type="Gene3D" id="1.10.530.10">
    <property type="match status" value="1"/>
</dbReference>
<accession>A0ABP7SDN8</accession>
<dbReference type="InterPro" id="IPR023346">
    <property type="entry name" value="Lysozyme-like_dom_sf"/>
</dbReference>
<sequence length="301" mass="31685">MISSELAGLAPAERADLIYRLARTDLDSRLWEAALGRAAGLATTTELKAAASPLRLEALVEALSTDDRLAPRLAGASSDPTVGRSPDLPGLGANAAYQPLLEQAAKRTGFDPALLAAIIDAEAAKTGGGQWDPVSRNPRSTAAGLGQFLAGTWLGEARRPGSWLFETARSRDWLTPAGAVRPEAREALLALRFDPRASIEAVADHAASNLRRLRAQGVCSDDLPAQARAAYLAHHLGLGDALRFLGRGIDEGRAGRLLAAQVGAAAAGRRIAAAGSAAEAHRDWLLAYVDRRVRPTRFLSA</sequence>
<evidence type="ECO:0000313" key="2">
    <source>
        <dbReference type="Proteomes" id="UP001500235"/>
    </source>
</evidence>
<dbReference type="Proteomes" id="UP001500235">
    <property type="component" value="Unassembled WGS sequence"/>
</dbReference>
<dbReference type="EMBL" id="BAABBQ010000001">
    <property type="protein sequence ID" value="GAA4010308.1"/>
    <property type="molecule type" value="Genomic_DNA"/>
</dbReference>
<evidence type="ECO:0000313" key="1">
    <source>
        <dbReference type="EMBL" id="GAA4010308.1"/>
    </source>
</evidence>
<reference evidence="2" key="1">
    <citation type="journal article" date="2019" name="Int. J. Syst. Evol. Microbiol.">
        <title>The Global Catalogue of Microorganisms (GCM) 10K type strain sequencing project: providing services to taxonomists for standard genome sequencing and annotation.</title>
        <authorList>
            <consortium name="The Broad Institute Genomics Platform"/>
            <consortium name="The Broad Institute Genome Sequencing Center for Infectious Disease"/>
            <person name="Wu L."/>
            <person name="Ma J."/>
        </authorList>
    </citation>
    <scope>NUCLEOTIDE SEQUENCE [LARGE SCALE GENOMIC DNA]</scope>
    <source>
        <strain evidence="2">JCM 17563</strain>
    </source>
</reference>
<dbReference type="RefSeq" id="WP_344705759.1">
    <property type="nucleotide sequence ID" value="NZ_BAABBQ010000001.1"/>
</dbReference>
<comment type="caution">
    <text evidence="1">The sequence shown here is derived from an EMBL/GenBank/DDBJ whole genome shotgun (WGS) entry which is preliminary data.</text>
</comment>